<proteinExistence type="predicted"/>
<dbReference type="VEuPathDB" id="FungiDB:SAPIO_CDS2939"/>
<feature type="compositionally biased region" description="Basic residues" evidence="1">
    <location>
        <begin position="25"/>
        <end position="41"/>
    </location>
</feature>
<dbReference type="OrthoDB" id="4188028at2759"/>
<gene>
    <name evidence="2" type="ORF">SAPIO_CDS2939</name>
</gene>
<feature type="region of interest" description="Disordered" evidence="1">
    <location>
        <begin position="551"/>
        <end position="617"/>
    </location>
</feature>
<dbReference type="HOGENOM" id="CLU_002444_0_0_1"/>
<organism evidence="2 3">
    <name type="scientific">Pseudallescheria apiosperma</name>
    <name type="common">Scedosporium apiospermum</name>
    <dbReference type="NCBI Taxonomy" id="563466"/>
    <lineage>
        <taxon>Eukaryota</taxon>
        <taxon>Fungi</taxon>
        <taxon>Dikarya</taxon>
        <taxon>Ascomycota</taxon>
        <taxon>Pezizomycotina</taxon>
        <taxon>Sordariomycetes</taxon>
        <taxon>Hypocreomycetidae</taxon>
        <taxon>Microascales</taxon>
        <taxon>Microascaceae</taxon>
        <taxon>Scedosporium</taxon>
    </lineage>
</organism>
<comment type="caution">
    <text evidence="2">The sequence shown here is derived from an EMBL/GenBank/DDBJ whole genome shotgun (WGS) entry which is preliminary data.</text>
</comment>
<reference evidence="2 3" key="1">
    <citation type="journal article" date="2014" name="Genome Announc.">
        <title>Draft genome sequence of the pathogenic fungus Scedosporium apiospermum.</title>
        <authorList>
            <person name="Vandeputte P."/>
            <person name="Ghamrawi S."/>
            <person name="Rechenmann M."/>
            <person name="Iltis A."/>
            <person name="Giraud S."/>
            <person name="Fleury M."/>
            <person name="Thornton C."/>
            <person name="Delhaes L."/>
            <person name="Meyer W."/>
            <person name="Papon N."/>
            <person name="Bouchara J.P."/>
        </authorList>
    </citation>
    <scope>NUCLEOTIDE SEQUENCE [LARGE SCALE GENOMIC DNA]</scope>
    <source>
        <strain evidence="2 3">IHEM 14462</strain>
    </source>
</reference>
<feature type="region of interest" description="Disordered" evidence="1">
    <location>
        <begin position="273"/>
        <end position="327"/>
    </location>
</feature>
<evidence type="ECO:0000313" key="2">
    <source>
        <dbReference type="EMBL" id="KEZ44823.1"/>
    </source>
</evidence>
<dbReference type="Proteomes" id="UP000028545">
    <property type="component" value="Unassembled WGS sequence"/>
</dbReference>
<feature type="compositionally biased region" description="Low complexity" evidence="1">
    <location>
        <begin position="979"/>
        <end position="989"/>
    </location>
</feature>
<dbReference type="KEGG" id="sapo:SAPIO_CDS2939"/>
<accession>A0A084GBW1</accession>
<dbReference type="EMBL" id="JOWA01000087">
    <property type="protein sequence ID" value="KEZ44823.1"/>
    <property type="molecule type" value="Genomic_DNA"/>
</dbReference>
<feature type="region of interest" description="Disordered" evidence="1">
    <location>
        <begin position="1"/>
        <end position="60"/>
    </location>
</feature>
<feature type="compositionally biased region" description="Pro residues" evidence="1">
    <location>
        <begin position="908"/>
        <end position="920"/>
    </location>
</feature>
<feature type="region of interest" description="Disordered" evidence="1">
    <location>
        <begin position="345"/>
        <end position="390"/>
    </location>
</feature>
<dbReference type="GeneID" id="27722011"/>
<feature type="compositionally biased region" description="Basic and acidic residues" evidence="1">
    <location>
        <begin position="748"/>
        <end position="758"/>
    </location>
</feature>
<feature type="compositionally biased region" description="Basic and acidic residues" evidence="1">
    <location>
        <begin position="1097"/>
        <end position="1106"/>
    </location>
</feature>
<feature type="compositionally biased region" description="Basic and acidic residues" evidence="1">
    <location>
        <begin position="1"/>
        <end position="11"/>
    </location>
</feature>
<feature type="compositionally biased region" description="Pro residues" evidence="1">
    <location>
        <begin position="841"/>
        <end position="859"/>
    </location>
</feature>
<dbReference type="AlphaFoldDB" id="A0A084GBW1"/>
<sequence length="1106" mass="121871">MSDKDHPEEHVAPSSPTAVDTPSKGRGRGKGKGRGKRKSLAKAKTFAGVKKPVPTGRRGRIKQYNDPRVQAAYERQREVKSAYLSIISHMKPALEELASRNIEKLKKDPEVHKTVPEFDIITEQLDTRLTKVLNEAQADYDKEMALLNLSFEKDREFIGLQHENGIEDAIDRFYDAQLERLRLLEEMFDHQVPPDVRDNSFNYKKISDQEYEERGTYVAYDEEGEFVVPYPSRVPGTAMYEKAQRINALYAPKPAQETAAKAKRERDLRASAIRGRLSGIKRRATGLPDNQPSAKRPTTRSAARAETNDDEDVETPDITTLSEEPVNAPARHIMGLLPAALDNDGATESAAATPRVSPDLDEEDKADDSSAIALDPRQRSPDPPKGLSEFDQYGTALVHRGPKANNRFAVKPPFQFDDIDIGFRDSTNDSTKIKNAAARGKYLDKPNTNAFYYDPLLWNYDARCQTEEDMDEDLVAKHRVHPRYGFFVQGSLNEEEEPAPRNERPMSVVFITPSGKTLTSSRSQITVATARSAADYEIGKSLRSAMSEFIKQNPEHEIPEPSVVAEKDIPEKYSGPSLGLIQLEEGDETRSSAAEETDREVTPEPATTEVEGGAERPNMLSSLVSAAILASAEDAAARSARAKSASRPYDAIRDVFGTSAPSQPQPEQQPFSLSLLAEACHWEPRPAGVETGPQPPKLQTVPEPPVLPPPRQMEPVESSLPQPSFEEPAYPPPGRATRSSHQPLYDTARYDGARHDQQHLQTGPMGHADLDANKHPMAVHHGQEEESLIDPRLRAHLTQPPANPQSIYEQPPIPSHQSPLPYGAPPPMMSMHNTVMASVPPSQPQPPPMAGPIPGPHPTPTEHHYGGVPPPRQGQQHQPPYAAPSPQPLRPSVTTRLPPLRPPRQVGHPPPFYANPPPMSHPGMVSTNTGSFYPPGPARPFHTSFPPQEQQHNAMGMPGDTLSMQPYYGPPATSPPSYAPAQPAYQPLAQAPPPPRGNSPPASSPRSRPSFQGPPPPPGQSQQPQQQQNSKYRKLEPAPIPPHRMGWNSEPQLRTVGYNPTEDIKDYSAVEPLPGRGPTFIRGWNVNNSAKKQRVRSGRDDKDASG</sequence>
<feature type="compositionally biased region" description="Pro residues" evidence="1">
    <location>
        <begin position="702"/>
        <end position="712"/>
    </location>
</feature>
<feature type="compositionally biased region" description="Pro residues" evidence="1">
    <location>
        <begin position="968"/>
        <end position="978"/>
    </location>
</feature>
<evidence type="ECO:0000256" key="1">
    <source>
        <dbReference type="SAM" id="MobiDB-lite"/>
    </source>
</evidence>
<protein>
    <submittedName>
        <fullName evidence="2">Uncharacterized protein</fullName>
    </submittedName>
</protein>
<feature type="compositionally biased region" description="Low complexity" evidence="1">
    <location>
        <begin position="999"/>
        <end position="1011"/>
    </location>
</feature>
<name>A0A084GBW1_PSEDA</name>
<feature type="compositionally biased region" description="Basic and acidic residues" evidence="1">
    <location>
        <begin position="553"/>
        <end position="571"/>
    </location>
</feature>
<dbReference type="OMA" id="HRAWSNK"/>
<keyword evidence="3" id="KW-1185">Reference proteome</keyword>
<dbReference type="RefSeq" id="XP_016644622.1">
    <property type="nucleotide sequence ID" value="XM_016785840.1"/>
</dbReference>
<feature type="region of interest" description="Disordered" evidence="1">
    <location>
        <begin position="795"/>
        <end position="1106"/>
    </location>
</feature>
<evidence type="ECO:0000313" key="3">
    <source>
        <dbReference type="Proteomes" id="UP000028545"/>
    </source>
</evidence>
<feature type="region of interest" description="Disordered" evidence="1">
    <location>
        <begin position="683"/>
        <end position="773"/>
    </location>
</feature>